<evidence type="ECO:0008006" key="6">
    <source>
        <dbReference type="Google" id="ProtNLM"/>
    </source>
</evidence>
<evidence type="ECO:0000313" key="2">
    <source>
        <dbReference type="EMBL" id="AMJ75559.1"/>
    </source>
</evidence>
<reference evidence="3" key="2">
    <citation type="submission" date="2023-07" db="EMBL/GenBank/DDBJ databases">
        <title>Genome content predicts the carbon catabolic preferences of heterotrophic bacteria.</title>
        <authorList>
            <person name="Gralka M."/>
        </authorList>
    </citation>
    <scope>NUCLEOTIDE SEQUENCE</scope>
    <source>
        <strain evidence="3">F2M12</strain>
    </source>
</reference>
<dbReference type="InterPro" id="IPR036249">
    <property type="entry name" value="Thioredoxin-like_sf"/>
</dbReference>
<dbReference type="Proteomes" id="UP001170717">
    <property type="component" value="Unassembled WGS sequence"/>
</dbReference>
<evidence type="ECO:0000256" key="1">
    <source>
        <dbReference type="SAM" id="SignalP"/>
    </source>
</evidence>
<keyword evidence="1" id="KW-0732">Signal</keyword>
<dbReference type="Proteomes" id="UP000056750">
    <property type="component" value="Chromosome"/>
</dbReference>
<keyword evidence="4" id="KW-1185">Reference proteome</keyword>
<protein>
    <recommendedName>
        <fullName evidence="6">Thioredoxin-like fold domain-containing protein</fullName>
    </recommendedName>
</protein>
<accession>A0AAW7Z6M1</accession>
<dbReference type="EMBL" id="JAUOQI010000013">
    <property type="protein sequence ID" value="MDO6578938.1"/>
    <property type="molecule type" value="Genomic_DNA"/>
</dbReference>
<feature type="signal peptide" evidence="1">
    <location>
        <begin position="1"/>
        <end position="19"/>
    </location>
</feature>
<evidence type="ECO:0000313" key="3">
    <source>
        <dbReference type="EMBL" id="MDO6578938.1"/>
    </source>
</evidence>
<gene>
    <name evidence="2" type="ORF">AVL57_17275</name>
    <name evidence="3" type="ORF">Q4527_16145</name>
</gene>
<dbReference type="AlphaFoldDB" id="A0AAW7Z6M1"/>
<evidence type="ECO:0000313" key="4">
    <source>
        <dbReference type="Proteomes" id="UP000056750"/>
    </source>
</evidence>
<dbReference type="SUPFAM" id="SSF52833">
    <property type="entry name" value="Thioredoxin-like"/>
    <property type="match status" value="1"/>
</dbReference>
<evidence type="ECO:0000313" key="5">
    <source>
        <dbReference type="Proteomes" id="UP001170717"/>
    </source>
</evidence>
<dbReference type="Gene3D" id="3.40.30.10">
    <property type="entry name" value="Glutaredoxin"/>
    <property type="match status" value="1"/>
</dbReference>
<feature type="chain" id="PRO_5043465474" description="Thioredoxin-like fold domain-containing protein" evidence="1">
    <location>
        <begin position="20"/>
        <end position="287"/>
    </location>
</feature>
<reference evidence="2 4" key="1">
    <citation type="submission" date="2015-12" db="EMBL/GenBank/DDBJ databases">
        <title>Intraspecies pangenome expansion in the marine bacterium Alteromonas.</title>
        <authorList>
            <person name="Lopez-Perez M."/>
            <person name="Rodriguez-Valera F."/>
        </authorList>
    </citation>
    <scope>NUCLEOTIDE SEQUENCE [LARGE SCALE GENOMIC DNA]</scope>
    <source>
        <strain evidence="2 4">LMG 21861</strain>
    </source>
</reference>
<proteinExistence type="predicted"/>
<dbReference type="EMBL" id="CP013926">
    <property type="protein sequence ID" value="AMJ75559.1"/>
    <property type="molecule type" value="Genomic_DNA"/>
</dbReference>
<dbReference type="KEGG" id="asq:AVL57_17275"/>
<name>A0AAW7Z6M1_9ALTE</name>
<dbReference type="RefSeq" id="WP_057789636.1">
    <property type="nucleotide sequence ID" value="NZ_CP013926.1"/>
</dbReference>
<organism evidence="3 5">
    <name type="scientific">Alteromonas stellipolaris</name>
    <dbReference type="NCBI Taxonomy" id="233316"/>
    <lineage>
        <taxon>Bacteria</taxon>
        <taxon>Pseudomonadati</taxon>
        <taxon>Pseudomonadota</taxon>
        <taxon>Gammaproteobacteria</taxon>
        <taxon>Alteromonadales</taxon>
        <taxon>Alteromonadaceae</taxon>
        <taxon>Alteromonas/Salinimonas group</taxon>
        <taxon>Alteromonas</taxon>
    </lineage>
</organism>
<sequence>MKWRIIGMRVLFISSVAFTAVFSSNAQVLPIPNQNEHGAFLLDPWKPEAPVLVAFIDPYCPYCIKALKSKERYQYYNTFIFWAGILGDRSIARVEEILACNNPVSESVINSVVQRIAPECDTSKSLDHRELAQHMADAYDPMAVPSYYFGGRRVGLGELARMVNGVNQLESTVKLDWSRYAELRWRRNNHNLAKLIAVVPTEWSANEVQNNIPLDAKFDWYVAGANFEAICSQLNEGCELEAKEGYRKRSAEIQLLYDLKSSDKVQYVLNGVLLNDPTKLFSKSMVN</sequence>